<gene>
    <name evidence="1" type="ordered locus">Os06g0476666</name>
</gene>
<evidence type="ECO:0000313" key="1">
    <source>
        <dbReference type="EMBL" id="BAH93517.1"/>
    </source>
</evidence>
<sequence>MAGEVRSEVASTTAVKSVERRSIARPLVSSVVGCPTASLVAPSLLSLWRFLRCPVANPRFTAVGCPDCLCRRAALLHLCTTAQSHQHTSNPPSQQAQDAQHSCTPHLNHELLEIAKPVTMKVLFDGYENASPDGRGDRYLSTGRT</sequence>
<proteinExistence type="predicted"/>
<dbReference type="AlphaFoldDB" id="C7J3K6"/>
<protein>
    <submittedName>
        <fullName evidence="1">Os06g0476666 protein</fullName>
    </submittedName>
</protein>
<reference evidence="1 2" key="1">
    <citation type="journal article" date="2005" name="Nature">
        <title>The map-based sequence of the rice genome.</title>
        <authorList>
            <consortium name="International rice genome sequencing project (IRGSP)"/>
            <person name="Matsumoto T."/>
            <person name="Wu J."/>
            <person name="Kanamori H."/>
            <person name="Katayose Y."/>
            <person name="Fujisawa M."/>
            <person name="Namiki N."/>
            <person name="Mizuno H."/>
            <person name="Yamamoto K."/>
            <person name="Antonio B.A."/>
            <person name="Baba T."/>
            <person name="Sakata K."/>
            <person name="Nagamura Y."/>
            <person name="Aoki H."/>
            <person name="Arikawa K."/>
            <person name="Arita K."/>
            <person name="Bito T."/>
            <person name="Chiden Y."/>
            <person name="Fujitsuka N."/>
            <person name="Fukunaka R."/>
            <person name="Hamada M."/>
            <person name="Harada C."/>
            <person name="Hayashi A."/>
            <person name="Hijishita S."/>
            <person name="Honda M."/>
            <person name="Hosokawa S."/>
            <person name="Ichikawa Y."/>
            <person name="Idonuma A."/>
            <person name="Iijima M."/>
            <person name="Ikeda M."/>
            <person name="Ikeno M."/>
            <person name="Ito K."/>
            <person name="Ito S."/>
            <person name="Ito T."/>
            <person name="Ito Y."/>
            <person name="Ito Y."/>
            <person name="Iwabuchi A."/>
            <person name="Kamiya K."/>
            <person name="Karasawa W."/>
            <person name="Kurita K."/>
            <person name="Katagiri S."/>
            <person name="Kikuta A."/>
            <person name="Kobayashi H."/>
            <person name="Kobayashi N."/>
            <person name="Machita K."/>
            <person name="Maehara T."/>
            <person name="Masukawa M."/>
            <person name="Mizubayashi T."/>
            <person name="Mukai Y."/>
            <person name="Nagasaki H."/>
            <person name="Nagata Y."/>
            <person name="Naito S."/>
            <person name="Nakashima M."/>
            <person name="Nakama Y."/>
            <person name="Nakamichi Y."/>
            <person name="Nakamura M."/>
            <person name="Meguro A."/>
            <person name="Negishi M."/>
            <person name="Ohta I."/>
            <person name="Ohta T."/>
            <person name="Okamoto M."/>
            <person name="Ono N."/>
            <person name="Saji S."/>
            <person name="Sakaguchi M."/>
            <person name="Sakai K."/>
            <person name="Shibata M."/>
            <person name="Shimokawa T."/>
            <person name="Song J."/>
            <person name="Takazaki Y."/>
            <person name="Terasawa K."/>
            <person name="Tsugane M."/>
            <person name="Tsuji K."/>
            <person name="Ueda S."/>
            <person name="Waki K."/>
            <person name="Yamagata H."/>
            <person name="Yamamoto M."/>
            <person name="Yamamoto S."/>
            <person name="Yamane H."/>
            <person name="Yoshiki S."/>
            <person name="Yoshihara R."/>
            <person name="Yukawa K."/>
            <person name="Zhong H."/>
            <person name="Yano M."/>
            <person name="Yuan Q."/>
            <person name="Ouyang S."/>
            <person name="Liu J."/>
            <person name="Jones K.M."/>
            <person name="Gansberger K."/>
            <person name="Moffat K."/>
            <person name="Hill J."/>
            <person name="Bera J."/>
            <person name="Fadrosh D."/>
            <person name="Jin S."/>
            <person name="Johri S."/>
            <person name="Kim M."/>
            <person name="Overton L."/>
            <person name="Reardon M."/>
            <person name="Tsitrin T."/>
            <person name="Vuong H."/>
            <person name="Weaver B."/>
            <person name="Ciecko A."/>
            <person name="Tallon L."/>
            <person name="Jackson J."/>
            <person name="Pai G."/>
            <person name="Aken S.V."/>
            <person name="Utterback T."/>
            <person name="Reidmuller S."/>
            <person name="Feldblyum T."/>
            <person name="Hsiao J."/>
            <person name="Zismann V."/>
            <person name="Iobst S."/>
            <person name="de Vazeille A.R."/>
            <person name="Buell C.R."/>
            <person name="Ying K."/>
            <person name="Li Y."/>
            <person name="Lu T."/>
            <person name="Huang Y."/>
            <person name="Zhao Q."/>
            <person name="Feng Q."/>
            <person name="Zhang L."/>
            <person name="Zhu J."/>
            <person name="Weng Q."/>
            <person name="Mu J."/>
            <person name="Lu Y."/>
            <person name="Fan D."/>
            <person name="Liu Y."/>
            <person name="Guan J."/>
            <person name="Zhang Y."/>
            <person name="Yu S."/>
            <person name="Liu X."/>
            <person name="Zhang Y."/>
            <person name="Hong G."/>
            <person name="Han B."/>
            <person name="Choisne N."/>
            <person name="Demange N."/>
            <person name="Orjeda G."/>
            <person name="Samain S."/>
            <person name="Cattolico L."/>
            <person name="Pelletier E."/>
            <person name="Couloux A."/>
            <person name="Segurens B."/>
            <person name="Wincker P."/>
            <person name="D'Hont A."/>
            <person name="Scarpelli C."/>
            <person name="Weissenbach J."/>
            <person name="Salanoubat M."/>
            <person name="Quetier F."/>
            <person name="Yu Y."/>
            <person name="Kim H.R."/>
            <person name="Rambo T."/>
            <person name="Currie J."/>
            <person name="Collura K."/>
            <person name="Luo M."/>
            <person name="Yang T."/>
            <person name="Ammiraju J.S.S."/>
            <person name="Engler F."/>
            <person name="Soderlund C."/>
            <person name="Wing R.A."/>
            <person name="Palmer L.E."/>
            <person name="de la Bastide M."/>
            <person name="Spiegel L."/>
            <person name="Nascimento L."/>
            <person name="Zutavern T."/>
            <person name="O'Shaughnessy A."/>
            <person name="Dike S."/>
            <person name="Dedhia N."/>
            <person name="Preston R."/>
            <person name="Balija V."/>
            <person name="McCombie W.R."/>
            <person name="Chow T."/>
            <person name="Chen H."/>
            <person name="Chung M."/>
            <person name="Chen C."/>
            <person name="Shaw J."/>
            <person name="Wu H."/>
            <person name="Hsiao K."/>
            <person name="Chao Y."/>
            <person name="Chu M."/>
            <person name="Cheng C."/>
            <person name="Hour A."/>
            <person name="Lee P."/>
            <person name="Lin S."/>
            <person name="Lin Y."/>
            <person name="Liou J."/>
            <person name="Liu S."/>
            <person name="Hsing Y."/>
            <person name="Raghuvanshi S."/>
            <person name="Mohanty A."/>
            <person name="Bharti A.K."/>
            <person name="Gaur A."/>
            <person name="Gupta V."/>
            <person name="Kumar D."/>
            <person name="Ravi V."/>
            <person name="Vij S."/>
            <person name="Kapur A."/>
            <person name="Khurana P."/>
            <person name="Khurana P."/>
            <person name="Khurana J.P."/>
            <person name="Tyagi A.K."/>
            <person name="Gaikwad K."/>
            <person name="Singh A."/>
            <person name="Dalal V."/>
            <person name="Srivastava S."/>
            <person name="Dixit A."/>
            <person name="Pal A.K."/>
            <person name="Ghazi I.A."/>
            <person name="Yadav M."/>
            <person name="Pandit A."/>
            <person name="Bhargava A."/>
            <person name="Sureshbabu K."/>
            <person name="Batra K."/>
            <person name="Sharma T.R."/>
            <person name="Mohapatra T."/>
            <person name="Singh N.K."/>
            <person name="Messing J."/>
            <person name="Nelson A.B."/>
            <person name="Fuks G."/>
            <person name="Kavchok S."/>
            <person name="Keizer G."/>
            <person name="Linton E."/>
            <person name="Llaca V."/>
            <person name="Song R."/>
            <person name="Tanyolac B."/>
            <person name="Young S."/>
            <person name="Ho-Il K."/>
            <person name="Hahn J.H."/>
            <person name="Sangsakoo G."/>
            <person name="Vanavichit A."/>
            <person name="de Mattos Luiz.A.T."/>
            <person name="Zimmer P.D."/>
            <person name="Malone G."/>
            <person name="Dellagostin O."/>
            <person name="de Oliveira A.C."/>
            <person name="Bevan M."/>
            <person name="Bancroft I."/>
            <person name="Minx P."/>
            <person name="Cordum H."/>
            <person name="Wilson R."/>
            <person name="Cheng Z."/>
            <person name="Jin W."/>
            <person name="Jiang J."/>
            <person name="Leong S.A."/>
            <person name="Iwama H."/>
            <person name="Gojobori T."/>
            <person name="Itoh T."/>
            <person name="Niimura Y."/>
            <person name="Fujii Y."/>
            <person name="Habara T."/>
            <person name="Sakai H."/>
            <person name="Sato Y."/>
            <person name="Wilson G."/>
            <person name="Kumar K."/>
            <person name="McCouch S."/>
            <person name="Juretic N."/>
            <person name="Hoen D."/>
            <person name="Wright S."/>
            <person name="Bruskiewich R."/>
            <person name="Bureau T."/>
            <person name="Miyao A."/>
            <person name="Hirochika H."/>
            <person name="Nishikawa T."/>
            <person name="Kadowaki K."/>
            <person name="Sugiura M."/>
            <person name="Burr B."/>
            <person name="Sasaki T."/>
        </authorList>
    </citation>
    <scope>NUCLEOTIDE SEQUENCE [LARGE SCALE GENOMIC DNA]</scope>
    <source>
        <strain evidence="2">cv. Nipponbare</strain>
    </source>
</reference>
<name>C7J3K6_ORYSJ</name>
<organism evidence="1 2">
    <name type="scientific">Oryza sativa subsp. japonica</name>
    <name type="common">Rice</name>
    <dbReference type="NCBI Taxonomy" id="39947"/>
    <lineage>
        <taxon>Eukaryota</taxon>
        <taxon>Viridiplantae</taxon>
        <taxon>Streptophyta</taxon>
        <taxon>Embryophyta</taxon>
        <taxon>Tracheophyta</taxon>
        <taxon>Spermatophyta</taxon>
        <taxon>Magnoliopsida</taxon>
        <taxon>Liliopsida</taxon>
        <taxon>Poales</taxon>
        <taxon>Poaceae</taxon>
        <taxon>BOP clade</taxon>
        <taxon>Oryzoideae</taxon>
        <taxon>Oryzeae</taxon>
        <taxon>Oryzinae</taxon>
        <taxon>Oryza</taxon>
        <taxon>Oryza sativa</taxon>
    </lineage>
</organism>
<dbReference type="EMBL" id="AP008212">
    <property type="protein sequence ID" value="BAH93517.1"/>
    <property type="molecule type" value="Genomic_DNA"/>
</dbReference>
<accession>C7J3K6</accession>
<dbReference type="Proteomes" id="UP000000763">
    <property type="component" value="Chromosome 6"/>
</dbReference>
<evidence type="ECO:0000313" key="2">
    <source>
        <dbReference type="Proteomes" id="UP000000763"/>
    </source>
</evidence>
<reference evidence="2" key="2">
    <citation type="journal article" date="2008" name="Nucleic Acids Res.">
        <title>The rice annotation project database (RAP-DB): 2008 update.</title>
        <authorList>
            <consortium name="The rice annotation project (RAP)"/>
        </authorList>
    </citation>
    <scope>GENOME REANNOTATION</scope>
    <source>
        <strain evidence="2">cv. Nipponbare</strain>
    </source>
</reference>
<dbReference type="KEGG" id="dosa:Os06g0476666"/>